<evidence type="ECO:0000313" key="3">
    <source>
        <dbReference type="Proteomes" id="UP001221898"/>
    </source>
</evidence>
<reference evidence="2" key="1">
    <citation type="journal article" date="2023" name="Science">
        <title>Genome structures resolve the early diversification of teleost fishes.</title>
        <authorList>
            <person name="Parey E."/>
            <person name="Louis A."/>
            <person name="Montfort J."/>
            <person name="Bouchez O."/>
            <person name="Roques C."/>
            <person name="Iampietro C."/>
            <person name="Lluch J."/>
            <person name="Castinel A."/>
            <person name="Donnadieu C."/>
            <person name="Desvignes T."/>
            <person name="Floi Bucao C."/>
            <person name="Jouanno E."/>
            <person name="Wen M."/>
            <person name="Mejri S."/>
            <person name="Dirks R."/>
            <person name="Jansen H."/>
            <person name="Henkel C."/>
            <person name="Chen W.J."/>
            <person name="Zahm M."/>
            <person name="Cabau C."/>
            <person name="Klopp C."/>
            <person name="Thompson A.W."/>
            <person name="Robinson-Rechavi M."/>
            <person name="Braasch I."/>
            <person name="Lecointre G."/>
            <person name="Bobe J."/>
            <person name="Postlethwait J.H."/>
            <person name="Berthelot C."/>
            <person name="Roest Crollius H."/>
            <person name="Guiguen Y."/>
        </authorList>
    </citation>
    <scope>NUCLEOTIDE SEQUENCE</scope>
    <source>
        <strain evidence="2">NC1722</strain>
    </source>
</reference>
<feature type="region of interest" description="Disordered" evidence="1">
    <location>
        <begin position="1"/>
        <end position="21"/>
    </location>
</feature>
<sequence length="95" mass="10702">MLLQDGPRHSARLHPPGHQHQGVVFQEEVSAGCLGRRRLEGRWLGEVLNEKELHREKHSGEVIAAENERAYGLVQVAKDMVEVKDNVDILKQSTS</sequence>
<evidence type="ECO:0000313" key="2">
    <source>
        <dbReference type="EMBL" id="KAJ8415734.1"/>
    </source>
</evidence>
<gene>
    <name evidence="2" type="ORF">AAFF_G00402910</name>
</gene>
<dbReference type="AlphaFoldDB" id="A0AAD7T788"/>
<keyword evidence="3" id="KW-1185">Reference proteome</keyword>
<protein>
    <submittedName>
        <fullName evidence="2">Uncharacterized protein</fullName>
    </submittedName>
</protein>
<proteinExistence type="predicted"/>
<organism evidence="2 3">
    <name type="scientific">Aldrovandia affinis</name>
    <dbReference type="NCBI Taxonomy" id="143900"/>
    <lineage>
        <taxon>Eukaryota</taxon>
        <taxon>Metazoa</taxon>
        <taxon>Chordata</taxon>
        <taxon>Craniata</taxon>
        <taxon>Vertebrata</taxon>
        <taxon>Euteleostomi</taxon>
        <taxon>Actinopterygii</taxon>
        <taxon>Neopterygii</taxon>
        <taxon>Teleostei</taxon>
        <taxon>Notacanthiformes</taxon>
        <taxon>Halosauridae</taxon>
        <taxon>Aldrovandia</taxon>
    </lineage>
</organism>
<accession>A0AAD7T788</accession>
<comment type="caution">
    <text evidence="2">The sequence shown here is derived from an EMBL/GenBank/DDBJ whole genome shotgun (WGS) entry which is preliminary data.</text>
</comment>
<dbReference type="Proteomes" id="UP001221898">
    <property type="component" value="Unassembled WGS sequence"/>
</dbReference>
<dbReference type="EMBL" id="JAINUG010000008">
    <property type="protein sequence ID" value="KAJ8415734.1"/>
    <property type="molecule type" value="Genomic_DNA"/>
</dbReference>
<evidence type="ECO:0000256" key="1">
    <source>
        <dbReference type="SAM" id="MobiDB-lite"/>
    </source>
</evidence>
<name>A0AAD7T788_9TELE</name>